<reference evidence="2" key="1">
    <citation type="submission" date="2016-10" db="EMBL/GenBank/DDBJ databases">
        <authorList>
            <person name="Varghese N."/>
            <person name="Submissions S."/>
        </authorList>
    </citation>
    <scope>NUCLEOTIDE SEQUENCE [LARGE SCALE GENOMIC DNA]</scope>
    <source>
        <strain evidence="2">DSM 45004</strain>
    </source>
</reference>
<name>A0A1I2CTB7_9ACTN</name>
<organism evidence="1 2">
    <name type="scientific">Actinopolyspora alba</name>
    <dbReference type="NCBI Taxonomy" id="673379"/>
    <lineage>
        <taxon>Bacteria</taxon>
        <taxon>Bacillati</taxon>
        <taxon>Actinomycetota</taxon>
        <taxon>Actinomycetes</taxon>
        <taxon>Actinopolysporales</taxon>
        <taxon>Actinopolysporaceae</taxon>
        <taxon>Actinopolyspora</taxon>
        <taxon>Actinopolyspora alba group</taxon>
    </lineage>
</organism>
<proteinExistence type="predicted"/>
<gene>
    <name evidence="1" type="ORF">SAMN04487819_1414</name>
</gene>
<dbReference type="Proteomes" id="UP000198716">
    <property type="component" value="Unassembled WGS sequence"/>
</dbReference>
<dbReference type="AlphaFoldDB" id="A0A1I2CTB7"/>
<protein>
    <submittedName>
        <fullName evidence="1">Uncharacterized protein</fullName>
    </submittedName>
</protein>
<evidence type="ECO:0000313" key="1">
    <source>
        <dbReference type="EMBL" id="SFE71498.1"/>
    </source>
</evidence>
<evidence type="ECO:0000313" key="2">
    <source>
        <dbReference type="Proteomes" id="UP000198716"/>
    </source>
</evidence>
<keyword evidence="2" id="KW-1185">Reference proteome</keyword>
<accession>A0A1I2CTB7</accession>
<dbReference type="EMBL" id="FOMZ01000041">
    <property type="protein sequence ID" value="SFE71498.1"/>
    <property type="molecule type" value="Genomic_DNA"/>
</dbReference>
<sequence length="74" mass="8540">MDADEARERLEELTDIGIDTNIGESAHYEHVLLDLVQCAEKAKQQDNHKLAEQLEDFLELFGELFTDIQQLHES</sequence>